<dbReference type="InterPro" id="IPR029063">
    <property type="entry name" value="SAM-dependent_MTases_sf"/>
</dbReference>
<evidence type="ECO:0000256" key="6">
    <source>
        <dbReference type="ARBA" id="ARBA00022603"/>
    </source>
</evidence>
<dbReference type="GO" id="GO:0005737">
    <property type="term" value="C:cytoplasm"/>
    <property type="evidence" value="ECO:0007669"/>
    <property type="project" value="UniProtKB-SubCell"/>
</dbReference>
<evidence type="ECO:0000256" key="4">
    <source>
        <dbReference type="ARBA" id="ARBA00011905"/>
    </source>
</evidence>
<dbReference type="PROSITE" id="PS51585">
    <property type="entry name" value="SAM_MT_TPMT"/>
    <property type="match status" value="1"/>
</dbReference>
<dbReference type="AlphaFoldDB" id="A0A0K2GB89"/>
<dbReference type="OrthoDB" id="9778208at2"/>
<dbReference type="InterPro" id="IPR022474">
    <property type="entry name" value="Thiopur_S-MeTfrase_Se/Te_detox"/>
</dbReference>
<dbReference type="NCBIfam" id="TIGR03840">
    <property type="entry name" value="TMPT_Se_Te"/>
    <property type="match status" value="1"/>
</dbReference>
<dbReference type="InterPro" id="IPR025835">
    <property type="entry name" value="Thiopurine_S-MeTrfase"/>
</dbReference>
<dbReference type="GO" id="GO:0032259">
    <property type="term" value="P:methylation"/>
    <property type="evidence" value="ECO:0007669"/>
    <property type="project" value="UniProtKB-KW"/>
</dbReference>
<evidence type="ECO:0000256" key="7">
    <source>
        <dbReference type="ARBA" id="ARBA00022679"/>
    </source>
</evidence>
<keyword evidence="7 10" id="KW-0808">Transferase</keyword>
<comment type="subcellular location">
    <subcellularLocation>
        <location evidence="2">Cytoplasm</location>
    </subcellularLocation>
</comment>
<comment type="catalytic activity">
    <reaction evidence="1">
        <text>S-adenosyl-L-methionine + a thiopurine = S-adenosyl-L-homocysteine + a thiopurine S-methylether.</text>
        <dbReference type="EC" id="2.1.1.67"/>
    </reaction>
</comment>
<evidence type="ECO:0000256" key="3">
    <source>
        <dbReference type="ARBA" id="ARBA00008145"/>
    </source>
</evidence>
<dbReference type="Pfam" id="PF05724">
    <property type="entry name" value="TPMT"/>
    <property type="match status" value="1"/>
</dbReference>
<accession>A0A0K2GB89</accession>
<dbReference type="GO" id="GO:0008119">
    <property type="term" value="F:thiopurine S-methyltransferase activity"/>
    <property type="evidence" value="ECO:0007669"/>
    <property type="project" value="UniProtKB-UniRule"/>
</dbReference>
<comment type="similarity">
    <text evidence="3">Belongs to the class I-like SAM-binding methyltransferase superfamily. TPMT family.</text>
</comment>
<dbReference type="HAMAP" id="MF_00812">
    <property type="entry name" value="Thiopur_methtran"/>
    <property type="match status" value="1"/>
</dbReference>
<dbReference type="RefSeq" id="WP_053379344.1">
    <property type="nucleotide sequence ID" value="NZ_CP011801.1"/>
</dbReference>
<dbReference type="NCBIfam" id="NF009732">
    <property type="entry name" value="PRK13255.1"/>
    <property type="match status" value="1"/>
</dbReference>
<dbReference type="PANTHER" id="PTHR10259">
    <property type="entry name" value="THIOPURINE S-METHYLTRANSFERASE"/>
    <property type="match status" value="1"/>
</dbReference>
<dbReference type="Gene3D" id="3.40.50.150">
    <property type="entry name" value="Vaccinia Virus protein VP39"/>
    <property type="match status" value="1"/>
</dbReference>
<evidence type="ECO:0000313" key="10">
    <source>
        <dbReference type="EMBL" id="ALA58139.1"/>
    </source>
</evidence>
<evidence type="ECO:0000256" key="2">
    <source>
        <dbReference type="ARBA" id="ARBA00004496"/>
    </source>
</evidence>
<dbReference type="STRING" id="42253.NITMOv2_1719"/>
<keyword evidence="5" id="KW-0963">Cytoplasm</keyword>
<evidence type="ECO:0000256" key="9">
    <source>
        <dbReference type="NCBIfam" id="TIGR03840"/>
    </source>
</evidence>
<dbReference type="SUPFAM" id="SSF53335">
    <property type="entry name" value="S-adenosyl-L-methionine-dependent methyltransferases"/>
    <property type="match status" value="1"/>
</dbReference>
<evidence type="ECO:0000256" key="1">
    <source>
        <dbReference type="ARBA" id="ARBA00000903"/>
    </source>
</evidence>
<proteinExistence type="inferred from homology"/>
<organism evidence="10 11">
    <name type="scientific">Nitrospira moscoviensis</name>
    <dbReference type="NCBI Taxonomy" id="42253"/>
    <lineage>
        <taxon>Bacteria</taxon>
        <taxon>Pseudomonadati</taxon>
        <taxon>Nitrospirota</taxon>
        <taxon>Nitrospiria</taxon>
        <taxon>Nitrospirales</taxon>
        <taxon>Nitrospiraceae</taxon>
        <taxon>Nitrospira</taxon>
    </lineage>
</organism>
<sequence>MDPNFWHQRWENNETGWHEGKANPLLVRHFHELSLAKGRRIFVPLCGKTLDIGWLLSKGHRVAGAELSQLAIEQLFIDLGVQPEISKVGQVEQWSAKNLDIFVGDIFALSKKILGPVDAVYDRAALVAFPEEMRNRYTAHLTEITGKAPQLLICYEYDQRLAEGPPFSVNADEVKRHYAGTYDVTLIESADVAGGLKGKVSAKENVWLLKSK</sequence>
<dbReference type="EC" id="2.1.1.67" evidence="4 9"/>
<gene>
    <name evidence="10" type="primary">tpm</name>
    <name evidence="10" type="ORF">NITMOv2_1719</name>
</gene>
<protein>
    <recommendedName>
        <fullName evidence="4 9">Thiopurine S-methyltransferase</fullName>
        <ecNumber evidence="4 9">2.1.1.67</ecNumber>
    </recommendedName>
</protein>
<keyword evidence="6 10" id="KW-0489">Methyltransferase</keyword>
<evidence type="ECO:0000256" key="5">
    <source>
        <dbReference type="ARBA" id="ARBA00022490"/>
    </source>
</evidence>
<name>A0A0K2GB89_NITMO</name>
<dbReference type="KEGG" id="nmv:NITMOv2_1719"/>
<dbReference type="PIRSF" id="PIRSF023956">
    <property type="entry name" value="Thiopurine_S-methyltransferase"/>
    <property type="match status" value="1"/>
</dbReference>
<dbReference type="PATRIC" id="fig|42253.5.peg.1691"/>
<dbReference type="EMBL" id="CP011801">
    <property type="protein sequence ID" value="ALA58139.1"/>
    <property type="molecule type" value="Genomic_DNA"/>
</dbReference>
<evidence type="ECO:0000256" key="8">
    <source>
        <dbReference type="ARBA" id="ARBA00022691"/>
    </source>
</evidence>
<keyword evidence="11" id="KW-1185">Reference proteome</keyword>
<dbReference type="InterPro" id="IPR008854">
    <property type="entry name" value="TPMT"/>
</dbReference>
<dbReference type="PANTHER" id="PTHR10259:SF11">
    <property type="entry name" value="THIOPURINE S-METHYLTRANSFERASE"/>
    <property type="match status" value="1"/>
</dbReference>
<dbReference type="GO" id="GO:0010038">
    <property type="term" value="P:response to metal ion"/>
    <property type="evidence" value="ECO:0007669"/>
    <property type="project" value="InterPro"/>
</dbReference>
<evidence type="ECO:0000313" key="11">
    <source>
        <dbReference type="Proteomes" id="UP000069205"/>
    </source>
</evidence>
<reference evidence="10 11" key="1">
    <citation type="journal article" date="2015" name="Proc. Natl. Acad. Sci. U.S.A.">
        <title>Expanded metabolic versatility of ubiquitous nitrite-oxidizing bacteria from the genus Nitrospira.</title>
        <authorList>
            <person name="Koch H."/>
            <person name="Lucker S."/>
            <person name="Albertsen M."/>
            <person name="Kitzinger K."/>
            <person name="Herbold C."/>
            <person name="Spieck E."/>
            <person name="Nielsen P.H."/>
            <person name="Wagner M."/>
            <person name="Daims H."/>
        </authorList>
    </citation>
    <scope>NUCLEOTIDE SEQUENCE [LARGE SCALE GENOMIC DNA]</scope>
    <source>
        <strain evidence="10 11">NSP M-1</strain>
    </source>
</reference>
<dbReference type="FunFam" id="3.40.50.150:FF:000101">
    <property type="entry name" value="Thiopurine S-methyltransferase"/>
    <property type="match status" value="1"/>
</dbReference>
<keyword evidence="8" id="KW-0949">S-adenosyl-L-methionine</keyword>
<dbReference type="Proteomes" id="UP000069205">
    <property type="component" value="Chromosome"/>
</dbReference>